<dbReference type="GO" id="GO:0005096">
    <property type="term" value="F:GTPase activator activity"/>
    <property type="evidence" value="ECO:0007669"/>
    <property type="project" value="UniProtKB-KW"/>
</dbReference>
<dbReference type="InterPro" id="IPR002219">
    <property type="entry name" value="PKC_DAG/PE"/>
</dbReference>
<evidence type="ECO:0000256" key="7">
    <source>
        <dbReference type="SAM" id="Coils"/>
    </source>
</evidence>
<feature type="domain" description="Phorbol-ester/DAG-type" evidence="9">
    <location>
        <begin position="692"/>
        <end position="737"/>
    </location>
</feature>
<feature type="domain" description="F-BAR" evidence="11">
    <location>
        <begin position="269"/>
        <end position="539"/>
    </location>
</feature>
<evidence type="ECO:0000313" key="12">
    <source>
        <dbReference type="Proteomes" id="UP000504623"/>
    </source>
</evidence>
<evidence type="ECO:0000256" key="6">
    <source>
        <dbReference type="PROSITE-ProRule" id="PRU01077"/>
    </source>
</evidence>
<dbReference type="InterPro" id="IPR031160">
    <property type="entry name" value="F_BAR_dom"/>
</dbReference>
<dbReference type="Pfam" id="PF00620">
    <property type="entry name" value="RhoGAP"/>
    <property type="match status" value="1"/>
</dbReference>
<dbReference type="PANTHER" id="PTHR15228:SF18">
    <property type="entry name" value="RHO GTPASE-ACTIVATING PROTEIN 45"/>
    <property type="match status" value="1"/>
</dbReference>
<feature type="coiled-coil region" evidence="7">
    <location>
        <begin position="374"/>
        <end position="408"/>
    </location>
</feature>
<dbReference type="GeneID" id="102827761"/>
<evidence type="ECO:0000259" key="9">
    <source>
        <dbReference type="PROSITE" id="PS50081"/>
    </source>
</evidence>
<keyword evidence="5 6" id="KW-0175">Coiled coil</keyword>
<dbReference type="Pfam" id="PF24235">
    <property type="entry name" value="RHG29_45_N"/>
    <property type="match status" value="1"/>
</dbReference>
<dbReference type="InterPro" id="IPR051025">
    <property type="entry name" value="RhoGAP"/>
</dbReference>
<feature type="region of interest" description="Disordered" evidence="8">
    <location>
        <begin position="1"/>
        <end position="75"/>
    </location>
</feature>
<dbReference type="InterPro" id="IPR000198">
    <property type="entry name" value="RhoGAP_dom"/>
</dbReference>
<dbReference type="GO" id="GO:0008270">
    <property type="term" value="F:zinc ion binding"/>
    <property type="evidence" value="ECO:0007669"/>
    <property type="project" value="UniProtKB-KW"/>
</dbReference>
<feature type="compositionally biased region" description="Basic and acidic residues" evidence="8">
    <location>
        <begin position="1039"/>
        <end position="1052"/>
    </location>
</feature>
<dbReference type="SMART" id="SM00055">
    <property type="entry name" value="FCH"/>
    <property type="match status" value="1"/>
</dbReference>
<dbReference type="CTD" id="23526"/>
<keyword evidence="4" id="KW-0862">Zinc</keyword>
<dbReference type="SUPFAM" id="SSF48350">
    <property type="entry name" value="GTPase activation domain, GAP"/>
    <property type="match status" value="1"/>
</dbReference>
<keyword evidence="3" id="KW-0863">Zinc-finger</keyword>
<dbReference type="Pfam" id="PF22699">
    <property type="entry name" value="GMIP-like_FCH"/>
    <property type="match status" value="1"/>
</dbReference>
<dbReference type="PANTHER" id="PTHR15228">
    <property type="entry name" value="SPERMATHECAL PHYSIOLOGY VARIANT"/>
    <property type="match status" value="1"/>
</dbReference>
<evidence type="ECO:0000313" key="13">
    <source>
        <dbReference type="RefSeq" id="XP_006876805.1"/>
    </source>
</evidence>
<dbReference type="CDD" id="cd20816">
    <property type="entry name" value="C1_GMIP-like"/>
    <property type="match status" value="1"/>
</dbReference>
<feature type="region of interest" description="Disordered" evidence="8">
    <location>
        <begin position="597"/>
        <end position="664"/>
    </location>
</feature>
<dbReference type="Proteomes" id="UP000504623">
    <property type="component" value="Unplaced"/>
</dbReference>
<dbReference type="RefSeq" id="XP_006876805.1">
    <property type="nucleotide sequence ID" value="XM_006876743.1"/>
</dbReference>
<dbReference type="PROSITE" id="PS50238">
    <property type="entry name" value="RHOGAP"/>
    <property type="match status" value="1"/>
</dbReference>
<evidence type="ECO:0000256" key="2">
    <source>
        <dbReference type="ARBA" id="ARBA00022723"/>
    </source>
</evidence>
<keyword evidence="12" id="KW-1185">Reference proteome</keyword>
<evidence type="ECO:0000256" key="4">
    <source>
        <dbReference type="ARBA" id="ARBA00022833"/>
    </source>
</evidence>
<keyword evidence="1" id="KW-0343">GTPase activation</keyword>
<keyword evidence="2" id="KW-0479">Metal-binding</keyword>
<feature type="region of interest" description="Disordered" evidence="8">
    <location>
        <begin position="991"/>
        <end position="1024"/>
    </location>
</feature>
<protein>
    <submittedName>
        <fullName evidence="13">Minor histocompatibility protein HA-1</fullName>
    </submittedName>
</protein>
<name>A0A9B0UCP0_CHRAS</name>
<sequence>MFSRKKRELMKTPSISKKNRAGSPSPAILGELPRKDGTDAAPCGSSLELPAAASNAKATGTLKRPTSLSRHASAAGFPLSGPGSWTLSRGHRSPLTAFGPSELNVEGPCPDATEDIPHLLADVARFAEGLEKLKEDVLHEDLLETRQPMASESLNEALRVLRQVISRHPLLNTVETLTATGNLINKVKGFRYESNNEADKREFEMALETIAVSFSSSVSEFLMGEVDSSTLLSVPLGDLSQAMEHLYGHGDEDTPPSTEDCGEGCLPPEEVDMLLQRCEGGVDAALQYAKNMAKYMKDVLVYLEKRTVLELEFSKGLQKLVHNCRQSVMQEPHMPLLSIYSVALEQDLDFGHCMIQATGTLQTQTFLLPLTQRRQEHEKRRKEIKEAWHRAQRKLQDAEANLRKAKQSYMQRCEDHDKARLLVAKAEEEQTSSGPGAGGAASKNLDKRRRLEEEAKNKAEEAMATYRTWVADAKTQKQELEDTKVTALRQLQEVVRQSDQTIKSATITFFELMHAHTAQLPVNFHMLSESSKLYDPGQQYASHVRQLQRGEEPDVHYDFEPHVSSNSWSPEMRARKGSFNVSDVAGVDAGAPEEGVLAKEQQRGGRGHQVHKSWPTSVSDSDSGLDPSGDFKKFEQTSSSGTMSSSEELDQESGPGTSAFEQGDLEGMAPTLPVAVPSGPFRNVGLSKAARTHHLRKLRTPAKCRECNSYVYFQGAECEKCCLACHKKCLETLAIQCGGKKLQGRLQLFGQDFGRAARSTADGVPFVIKKCVDEIERRALSTKGIYRVNGVKTRVEKLCQAFENGQELVELSQASPHDISNVLKLYLRQLPEPLLSFRLYHELVGLAKDSLKAEAEAKAASRGRPDSVGNEAAVLAMACRLRELLRELPPENRATLQYLLRHLCRIVQVEQANKMTPGNLGIVFGPTLLRPRPTEATVSLSSLVDYPHQARIVETLISHYALVFEDESQEAPAAQDQVAQVHFLEAGEVGAETPQEDGSQGSHLLSNDSDSELEDTSDLQSSAGATSLHRLSFLEKDGSLEEGTHSSSEEKLGACGDGAEEEPAQPLSAYNTNQCNNVTSVILPATRLHVGLHVQRQAQSPTRLLPMRRRRVEVKRTACDQPLRWQTRMATVQFKSMSVPGGRVKCTEETPVSGRYTL</sequence>
<feature type="compositionally biased region" description="Low complexity" evidence="8">
    <location>
        <begin position="637"/>
        <end position="646"/>
    </location>
</feature>
<dbReference type="InterPro" id="IPR054713">
    <property type="entry name" value="GMIP/FCHO2-like_FCH"/>
</dbReference>
<dbReference type="InterPro" id="IPR001060">
    <property type="entry name" value="FCH_dom"/>
</dbReference>
<organism evidence="12 13">
    <name type="scientific">Chrysochloris asiatica</name>
    <name type="common">Cape golden mole</name>
    <dbReference type="NCBI Taxonomy" id="185453"/>
    <lineage>
        <taxon>Eukaryota</taxon>
        <taxon>Metazoa</taxon>
        <taxon>Chordata</taxon>
        <taxon>Craniata</taxon>
        <taxon>Vertebrata</taxon>
        <taxon>Euteleostomi</taxon>
        <taxon>Mammalia</taxon>
        <taxon>Eutheria</taxon>
        <taxon>Afrotheria</taxon>
        <taxon>Chrysochloridae</taxon>
        <taxon>Chrysochlorinae</taxon>
        <taxon>Chrysochloris</taxon>
    </lineage>
</organism>
<evidence type="ECO:0000259" key="10">
    <source>
        <dbReference type="PROSITE" id="PS50238"/>
    </source>
</evidence>
<dbReference type="PROSITE" id="PS51741">
    <property type="entry name" value="F_BAR"/>
    <property type="match status" value="1"/>
</dbReference>
<dbReference type="GO" id="GO:0007165">
    <property type="term" value="P:signal transduction"/>
    <property type="evidence" value="ECO:0007669"/>
    <property type="project" value="InterPro"/>
</dbReference>
<dbReference type="InterPro" id="IPR008936">
    <property type="entry name" value="Rho_GTPase_activation_prot"/>
</dbReference>
<dbReference type="AlphaFoldDB" id="A0A9B0UCP0"/>
<dbReference type="PROSITE" id="PS50081">
    <property type="entry name" value="ZF_DAG_PE_2"/>
    <property type="match status" value="1"/>
</dbReference>
<dbReference type="FunFam" id="1.10.555.10:FF:000016">
    <property type="entry name" value="Rho GTPase activating protein 29"/>
    <property type="match status" value="1"/>
</dbReference>
<dbReference type="SMART" id="SM00109">
    <property type="entry name" value="C1"/>
    <property type="match status" value="1"/>
</dbReference>
<dbReference type="InterPro" id="IPR027267">
    <property type="entry name" value="AH/BAR_dom_sf"/>
</dbReference>
<dbReference type="OrthoDB" id="79452at2759"/>
<feature type="compositionally biased region" description="Low complexity" evidence="8">
    <location>
        <begin position="617"/>
        <end position="628"/>
    </location>
</feature>
<evidence type="ECO:0000259" key="11">
    <source>
        <dbReference type="PROSITE" id="PS51741"/>
    </source>
</evidence>
<accession>A0A9B0UCP0</accession>
<evidence type="ECO:0000256" key="3">
    <source>
        <dbReference type="ARBA" id="ARBA00022771"/>
    </source>
</evidence>
<evidence type="ECO:0000256" key="1">
    <source>
        <dbReference type="ARBA" id="ARBA00022468"/>
    </source>
</evidence>
<dbReference type="GO" id="GO:0016020">
    <property type="term" value="C:membrane"/>
    <property type="evidence" value="ECO:0007669"/>
    <property type="project" value="TreeGrafter"/>
</dbReference>
<dbReference type="GO" id="GO:0005829">
    <property type="term" value="C:cytosol"/>
    <property type="evidence" value="ECO:0007669"/>
    <property type="project" value="UniProtKB-ARBA"/>
</dbReference>
<dbReference type="Gene3D" id="1.10.555.10">
    <property type="entry name" value="Rho GTPase activation protein"/>
    <property type="match status" value="1"/>
</dbReference>
<dbReference type="PROSITE" id="PS00479">
    <property type="entry name" value="ZF_DAG_PE_1"/>
    <property type="match status" value="1"/>
</dbReference>
<proteinExistence type="predicted"/>
<evidence type="ECO:0000256" key="8">
    <source>
        <dbReference type="SAM" id="MobiDB-lite"/>
    </source>
</evidence>
<dbReference type="SUPFAM" id="SSF57889">
    <property type="entry name" value="Cysteine-rich domain"/>
    <property type="match status" value="1"/>
</dbReference>
<feature type="region of interest" description="Disordered" evidence="8">
    <location>
        <begin position="1039"/>
        <end position="1064"/>
    </location>
</feature>
<evidence type="ECO:0000256" key="5">
    <source>
        <dbReference type="ARBA" id="ARBA00023054"/>
    </source>
</evidence>
<dbReference type="InterPro" id="IPR046349">
    <property type="entry name" value="C1-like_sf"/>
</dbReference>
<dbReference type="Gene3D" id="1.20.1270.60">
    <property type="entry name" value="Arfaptin homology (AH) domain/BAR domain"/>
    <property type="match status" value="1"/>
</dbReference>
<dbReference type="SMART" id="SM00324">
    <property type="entry name" value="RhoGAP"/>
    <property type="match status" value="1"/>
</dbReference>
<dbReference type="InterPro" id="IPR057028">
    <property type="entry name" value="RHG29_45_N"/>
</dbReference>
<dbReference type="SUPFAM" id="SSF103657">
    <property type="entry name" value="BAR/IMD domain-like"/>
    <property type="match status" value="1"/>
</dbReference>
<feature type="region of interest" description="Disordered" evidence="8">
    <location>
        <begin position="426"/>
        <end position="447"/>
    </location>
</feature>
<reference evidence="13" key="1">
    <citation type="submission" date="2025-08" db="UniProtKB">
        <authorList>
            <consortium name="RefSeq"/>
        </authorList>
    </citation>
    <scope>IDENTIFICATION</scope>
    <source>
        <tissue evidence="13">Spleen</tissue>
    </source>
</reference>
<dbReference type="GO" id="GO:0051056">
    <property type="term" value="P:regulation of small GTPase mediated signal transduction"/>
    <property type="evidence" value="ECO:0007669"/>
    <property type="project" value="UniProtKB-ARBA"/>
</dbReference>
<gene>
    <name evidence="13" type="primary">HMHA1</name>
</gene>
<feature type="domain" description="Rho-GAP" evidence="10">
    <location>
        <begin position="751"/>
        <end position="964"/>
    </location>
</feature>